<evidence type="ECO:0000313" key="2">
    <source>
        <dbReference type="Proteomes" id="UP000436088"/>
    </source>
</evidence>
<name>A0A6A2Z4M7_HIBSY</name>
<proteinExistence type="predicted"/>
<accession>A0A6A2Z4M7</accession>
<keyword evidence="2" id="KW-1185">Reference proteome</keyword>
<dbReference type="AlphaFoldDB" id="A0A6A2Z4M7"/>
<protein>
    <submittedName>
        <fullName evidence="1">Uncharacterized protein</fullName>
    </submittedName>
</protein>
<dbReference type="EMBL" id="VEPZ02001227">
    <property type="protein sequence ID" value="KAE8686032.1"/>
    <property type="molecule type" value="Genomic_DNA"/>
</dbReference>
<organism evidence="1 2">
    <name type="scientific">Hibiscus syriacus</name>
    <name type="common">Rose of Sharon</name>
    <dbReference type="NCBI Taxonomy" id="106335"/>
    <lineage>
        <taxon>Eukaryota</taxon>
        <taxon>Viridiplantae</taxon>
        <taxon>Streptophyta</taxon>
        <taxon>Embryophyta</taxon>
        <taxon>Tracheophyta</taxon>
        <taxon>Spermatophyta</taxon>
        <taxon>Magnoliopsida</taxon>
        <taxon>eudicotyledons</taxon>
        <taxon>Gunneridae</taxon>
        <taxon>Pentapetalae</taxon>
        <taxon>rosids</taxon>
        <taxon>malvids</taxon>
        <taxon>Malvales</taxon>
        <taxon>Malvaceae</taxon>
        <taxon>Malvoideae</taxon>
        <taxon>Hibiscus</taxon>
    </lineage>
</organism>
<sequence>MEHLATYGAATTREERRVAATEEALLQGTLSDLWSTWRLMRHIRSTKRVYDATGEVVRVGLDSAENGRGRVLEEKLVVADMAAGPSRKGPGH</sequence>
<reference evidence="1" key="1">
    <citation type="submission" date="2019-09" db="EMBL/GenBank/DDBJ databases">
        <title>Draft genome information of white flower Hibiscus syriacus.</title>
        <authorList>
            <person name="Kim Y.-M."/>
        </authorList>
    </citation>
    <scope>NUCLEOTIDE SEQUENCE [LARGE SCALE GENOMIC DNA]</scope>
    <source>
        <strain evidence="1">YM2019G1</strain>
    </source>
</reference>
<gene>
    <name evidence="1" type="ORF">F3Y22_tig00111088pilonHSYRG00387</name>
</gene>
<comment type="caution">
    <text evidence="1">The sequence shown here is derived from an EMBL/GenBank/DDBJ whole genome shotgun (WGS) entry which is preliminary data.</text>
</comment>
<evidence type="ECO:0000313" key="1">
    <source>
        <dbReference type="EMBL" id="KAE8686032.1"/>
    </source>
</evidence>
<dbReference type="Proteomes" id="UP000436088">
    <property type="component" value="Unassembled WGS sequence"/>
</dbReference>